<feature type="region of interest" description="Disordered" evidence="2">
    <location>
        <begin position="1"/>
        <end position="210"/>
    </location>
</feature>
<feature type="domain" description="UDENN" evidence="3">
    <location>
        <begin position="227"/>
        <end position="726"/>
    </location>
</feature>
<name>A0ABR3Q1D9_9TREE</name>
<feature type="compositionally biased region" description="Low complexity" evidence="2">
    <location>
        <begin position="176"/>
        <end position="188"/>
    </location>
</feature>
<feature type="region of interest" description="Disordered" evidence="2">
    <location>
        <begin position="638"/>
        <end position="657"/>
    </location>
</feature>
<feature type="compositionally biased region" description="Polar residues" evidence="2">
    <location>
        <begin position="756"/>
        <end position="765"/>
    </location>
</feature>
<dbReference type="EMBL" id="JBBXJM010000004">
    <property type="protein sequence ID" value="KAL1408539.1"/>
    <property type="molecule type" value="Genomic_DNA"/>
</dbReference>
<comment type="similarity">
    <text evidence="1">Belongs to the DENND6 family.</text>
</comment>
<reference evidence="4 5" key="1">
    <citation type="submission" date="2023-08" db="EMBL/GenBank/DDBJ databases">
        <title>Annotated Genome Sequence of Vanrija albida AlHP1.</title>
        <authorList>
            <person name="Herzog R."/>
        </authorList>
    </citation>
    <scope>NUCLEOTIDE SEQUENCE [LARGE SCALE GENOMIC DNA]</scope>
    <source>
        <strain evidence="4 5">AlHP1</strain>
    </source>
</reference>
<evidence type="ECO:0000259" key="3">
    <source>
        <dbReference type="PROSITE" id="PS50211"/>
    </source>
</evidence>
<gene>
    <name evidence="4" type="ORF">Q8F55_005351</name>
</gene>
<accession>A0ABR3Q1D9</accession>
<keyword evidence="5" id="KW-1185">Reference proteome</keyword>
<dbReference type="GeneID" id="95986394"/>
<sequence length="819" mass="88607">MTAPTANPGRGGIGLANASSRPPATAPANGHKLWNNDDDFGQDTGDISLSLGPRHGLGFPIAASDRLPSRPRRDVSTPTIPTLSGKGVFEPPTNGVPQRSASAAPSTPQREEGVGGVDKPLPVPNGTRHPSAMTTPVISINTPTSLAARRPGVTRSRSLSVKIPTVDLASRGNDPASATATSSATTSAGPFSKKHLDPKTSSPLVASPRPPPLVDDECAHKMSRWVKEIVVCNFDLERGPVVERRAVGRRWGTGEKENVAFSSFPDTSLFTEGHIQFSFKIRHLPPDPSSLAYPEPPSPLPDRVDEPVLGRKPGHARGMSLSREKAAEYRIWDERGREWLYGFVWFHQRRDRGIARGFMQKSVVILTHLPFPQLFSAVLARAAPSFFQYGYSALEVACHAIANWPDPEPDALLDLPLLSEVLTVKLPDSTDNPQVDMRINRNEPGPLLASLPSSSPLRTFASFLPSLWSIWECLVLAEPVLIIAPDPRTCSEIVWWLREIVRPIPLAGDFRPYLHIHDHDFSLLVNASKPQAGVVVGVTNPFFRNAASHWPNVISIPSDRPRPQVPGGPRAETPEGFLSRRHRSVQKDRALLKKLETLVAEGRFDDPEGNDALRTHFRQLTEKMLVPLNRYFQTLVPPRTPVPTSPQPGRSAVPPPPPALSLSTLKPFSLPAFLSHLKTKGPNPLSFKTKGLSTKSRVESDFYSSFCMSPCFASWLSARVESLGIAVASNLKAMNGLEGVGSAIPRHLSPAPSDVASASTRSSQEGSGRSATASARASIRVSGDVARGGHDDVFGPVEHRRLSGSPGIAAGVDRLKLGR</sequence>
<evidence type="ECO:0000256" key="1">
    <source>
        <dbReference type="ARBA" id="ARBA00007159"/>
    </source>
</evidence>
<proteinExistence type="inferred from homology"/>
<evidence type="ECO:0000256" key="2">
    <source>
        <dbReference type="SAM" id="MobiDB-lite"/>
    </source>
</evidence>
<dbReference type="PANTHER" id="PTHR13677">
    <property type="entry name" value="LD41638P"/>
    <property type="match status" value="1"/>
</dbReference>
<feature type="region of interest" description="Disordered" evidence="2">
    <location>
        <begin position="748"/>
        <end position="812"/>
    </location>
</feature>
<dbReference type="PANTHER" id="PTHR13677:SF0">
    <property type="entry name" value="LD41638P"/>
    <property type="match status" value="1"/>
</dbReference>
<evidence type="ECO:0000313" key="5">
    <source>
        <dbReference type="Proteomes" id="UP001565368"/>
    </source>
</evidence>
<protein>
    <recommendedName>
        <fullName evidence="3">UDENN domain-containing protein</fullName>
    </recommendedName>
</protein>
<evidence type="ECO:0000313" key="4">
    <source>
        <dbReference type="EMBL" id="KAL1408539.1"/>
    </source>
</evidence>
<dbReference type="PROSITE" id="PS50211">
    <property type="entry name" value="DENN"/>
    <property type="match status" value="1"/>
</dbReference>
<feature type="compositionally biased region" description="Basic and acidic residues" evidence="2">
    <location>
        <begin position="787"/>
        <end position="801"/>
    </location>
</feature>
<comment type="caution">
    <text evidence="4">The sequence shown here is derived from an EMBL/GenBank/DDBJ whole genome shotgun (WGS) entry which is preliminary data.</text>
</comment>
<feature type="compositionally biased region" description="Low complexity" evidence="2">
    <location>
        <begin position="766"/>
        <end position="778"/>
    </location>
</feature>
<dbReference type="Proteomes" id="UP001565368">
    <property type="component" value="Unassembled WGS sequence"/>
</dbReference>
<feature type="compositionally biased region" description="Polar residues" evidence="2">
    <location>
        <begin position="132"/>
        <end position="145"/>
    </location>
</feature>
<feature type="region of interest" description="Disordered" evidence="2">
    <location>
        <begin position="556"/>
        <end position="575"/>
    </location>
</feature>
<feature type="compositionally biased region" description="Polar residues" evidence="2">
    <location>
        <begin position="95"/>
        <end position="108"/>
    </location>
</feature>
<dbReference type="InterPro" id="IPR037516">
    <property type="entry name" value="Tripartite_DENN"/>
</dbReference>
<organism evidence="4 5">
    <name type="scientific">Vanrija albida</name>
    <dbReference type="NCBI Taxonomy" id="181172"/>
    <lineage>
        <taxon>Eukaryota</taxon>
        <taxon>Fungi</taxon>
        <taxon>Dikarya</taxon>
        <taxon>Basidiomycota</taxon>
        <taxon>Agaricomycotina</taxon>
        <taxon>Tremellomycetes</taxon>
        <taxon>Trichosporonales</taxon>
        <taxon>Trichosporonaceae</taxon>
        <taxon>Vanrija</taxon>
    </lineage>
</organism>
<dbReference type="InterPro" id="IPR024224">
    <property type="entry name" value="DENND6"/>
</dbReference>
<dbReference type="RefSeq" id="XP_069208483.1">
    <property type="nucleotide sequence ID" value="XM_069353841.1"/>
</dbReference>